<dbReference type="GO" id="GO:0003848">
    <property type="term" value="F:2-amino-4-hydroxy-6-hydroxymethyldihydropteridine diphosphokinase activity"/>
    <property type="evidence" value="ECO:0007669"/>
    <property type="project" value="UniProtKB-EC"/>
</dbReference>
<keyword evidence="5" id="KW-0547">Nucleotide-binding</keyword>
<keyword evidence="11" id="KW-1185">Reference proteome</keyword>
<evidence type="ECO:0000256" key="7">
    <source>
        <dbReference type="ARBA" id="ARBA00022840"/>
    </source>
</evidence>
<evidence type="ECO:0000256" key="8">
    <source>
        <dbReference type="ARBA" id="ARBA00022909"/>
    </source>
</evidence>
<dbReference type="PROSITE" id="PS00794">
    <property type="entry name" value="HPPK"/>
    <property type="match status" value="1"/>
</dbReference>
<keyword evidence="8" id="KW-0289">Folate biosynthesis</keyword>
<name>A0ABW4YIK2_9BACL</name>
<dbReference type="CDD" id="cd00483">
    <property type="entry name" value="HPPK"/>
    <property type="match status" value="1"/>
</dbReference>
<evidence type="ECO:0000256" key="4">
    <source>
        <dbReference type="ARBA" id="ARBA00022679"/>
    </source>
</evidence>
<dbReference type="Proteomes" id="UP001597362">
    <property type="component" value="Unassembled WGS sequence"/>
</dbReference>
<evidence type="ECO:0000256" key="6">
    <source>
        <dbReference type="ARBA" id="ARBA00022777"/>
    </source>
</evidence>
<reference evidence="11" key="1">
    <citation type="journal article" date="2019" name="Int. J. Syst. Evol. Microbiol.">
        <title>The Global Catalogue of Microorganisms (GCM) 10K type strain sequencing project: providing services to taxonomists for standard genome sequencing and annotation.</title>
        <authorList>
            <consortium name="The Broad Institute Genomics Platform"/>
            <consortium name="The Broad Institute Genome Sequencing Center for Infectious Disease"/>
            <person name="Wu L."/>
            <person name="Ma J."/>
        </authorList>
    </citation>
    <scope>NUCLEOTIDE SEQUENCE [LARGE SCALE GENOMIC DNA]</scope>
    <source>
        <strain evidence="11">GH52</strain>
    </source>
</reference>
<comment type="caution">
    <text evidence="10">The sequence shown here is derived from an EMBL/GenBank/DDBJ whole genome shotgun (WGS) entry which is preliminary data.</text>
</comment>
<dbReference type="InterPro" id="IPR000550">
    <property type="entry name" value="Hppk"/>
</dbReference>
<dbReference type="Gene3D" id="3.30.70.560">
    <property type="entry name" value="7,8-Dihydro-6-hydroxymethylpterin-pyrophosphokinase HPPK"/>
    <property type="match status" value="1"/>
</dbReference>
<evidence type="ECO:0000313" key="11">
    <source>
        <dbReference type="Proteomes" id="UP001597362"/>
    </source>
</evidence>
<evidence type="ECO:0000256" key="5">
    <source>
        <dbReference type="ARBA" id="ARBA00022741"/>
    </source>
</evidence>
<keyword evidence="4 10" id="KW-0808">Transferase</keyword>
<dbReference type="EMBL" id="JBHUHO010000019">
    <property type="protein sequence ID" value="MFD2115440.1"/>
    <property type="molecule type" value="Genomic_DNA"/>
</dbReference>
<dbReference type="EC" id="2.7.6.3" evidence="3"/>
<proteinExistence type="predicted"/>
<evidence type="ECO:0000313" key="10">
    <source>
        <dbReference type="EMBL" id="MFD2115440.1"/>
    </source>
</evidence>
<evidence type="ECO:0000256" key="3">
    <source>
        <dbReference type="ARBA" id="ARBA00013253"/>
    </source>
</evidence>
<dbReference type="InterPro" id="IPR035907">
    <property type="entry name" value="Hppk_sf"/>
</dbReference>
<evidence type="ECO:0000256" key="2">
    <source>
        <dbReference type="ARBA" id="ARBA00005051"/>
    </source>
</evidence>
<evidence type="ECO:0000256" key="1">
    <source>
        <dbReference type="ARBA" id="ARBA00000198"/>
    </source>
</evidence>
<dbReference type="RefSeq" id="WP_377770604.1">
    <property type="nucleotide sequence ID" value="NZ_JBHUHO010000019.1"/>
</dbReference>
<keyword evidence="6" id="KW-0418">Kinase</keyword>
<feature type="domain" description="7,8-dihydro-6-hydroxymethylpterin-pyrophosphokinase" evidence="9">
    <location>
        <begin position="97"/>
        <end position="108"/>
    </location>
</feature>
<comment type="catalytic activity">
    <reaction evidence="1">
        <text>6-hydroxymethyl-7,8-dihydropterin + ATP = (7,8-dihydropterin-6-yl)methyl diphosphate + AMP + H(+)</text>
        <dbReference type="Rhea" id="RHEA:11412"/>
        <dbReference type="ChEBI" id="CHEBI:15378"/>
        <dbReference type="ChEBI" id="CHEBI:30616"/>
        <dbReference type="ChEBI" id="CHEBI:44841"/>
        <dbReference type="ChEBI" id="CHEBI:72950"/>
        <dbReference type="ChEBI" id="CHEBI:456215"/>
        <dbReference type="EC" id="2.7.6.3"/>
    </reaction>
</comment>
<dbReference type="Pfam" id="PF01288">
    <property type="entry name" value="HPPK"/>
    <property type="match status" value="1"/>
</dbReference>
<dbReference type="PANTHER" id="PTHR43071">
    <property type="entry name" value="2-AMINO-4-HYDROXY-6-HYDROXYMETHYLDIHYDROPTERIDINE PYROPHOSPHOKINASE"/>
    <property type="match status" value="1"/>
</dbReference>
<protein>
    <recommendedName>
        <fullName evidence="3">2-amino-4-hydroxy-6-hydroxymethyldihydropteridine diphosphokinase</fullName>
        <ecNumber evidence="3">2.7.6.3</ecNumber>
    </recommendedName>
</protein>
<evidence type="ECO:0000259" key="9">
    <source>
        <dbReference type="PROSITE" id="PS00794"/>
    </source>
</evidence>
<organism evidence="10 11">
    <name type="scientific">Paenibacillus yanchengensis</name>
    <dbReference type="NCBI Taxonomy" id="2035833"/>
    <lineage>
        <taxon>Bacteria</taxon>
        <taxon>Bacillati</taxon>
        <taxon>Bacillota</taxon>
        <taxon>Bacilli</taxon>
        <taxon>Bacillales</taxon>
        <taxon>Paenibacillaceae</taxon>
        <taxon>Paenibacillus</taxon>
    </lineage>
</organism>
<dbReference type="SUPFAM" id="SSF55083">
    <property type="entry name" value="6-hydroxymethyl-7,8-dihydropterin pyrophosphokinase, HPPK"/>
    <property type="match status" value="1"/>
</dbReference>
<keyword evidence="7" id="KW-0067">ATP-binding</keyword>
<dbReference type="PANTHER" id="PTHR43071:SF1">
    <property type="entry name" value="2-AMINO-4-HYDROXY-6-HYDROXYMETHYLDIHYDROPTERIDINE PYROPHOSPHOKINASE"/>
    <property type="match status" value="1"/>
</dbReference>
<comment type="pathway">
    <text evidence="2">Cofactor biosynthesis; tetrahydrofolate biosynthesis; 2-amino-4-hydroxy-6-hydroxymethyl-7,8-dihydropteridine diphosphate from 7,8-dihydroneopterin triphosphate: step 4/4.</text>
</comment>
<gene>
    <name evidence="10" type="primary">folK</name>
    <name evidence="10" type="ORF">ACFSJH_06820</name>
</gene>
<accession>A0ABW4YIK2</accession>
<sequence length="183" mass="21326">MTDASSVHQVYIALGSNMGERERQLMEAIHSIHQWENTNVIRISDIYETDPVGYMDQPQFLNMVIYVQTEMSPLVLLHRLLQLELQMGRERGEQSERFGPRTIDLDILLYDNVITDEQQLTLPHPRMMERAFVLIPLYAIMAHPHELYQQVSVLTAAAQRSGKEGVKLWKTTNWHKELELLEN</sequence>
<dbReference type="NCBIfam" id="TIGR01498">
    <property type="entry name" value="folK"/>
    <property type="match status" value="1"/>
</dbReference>